<dbReference type="SUPFAM" id="SSF54534">
    <property type="entry name" value="FKBP-like"/>
    <property type="match status" value="2"/>
</dbReference>
<feature type="domain" description="PpiC" evidence="3">
    <location>
        <begin position="122"/>
        <end position="224"/>
    </location>
</feature>
<dbReference type="PANTHER" id="PTHR47245:SF2">
    <property type="entry name" value="PEPTIDYL-PROLYL CIS-TRANS ISOMERASE HP_0175-RELATED"/>
    <property type="match status" value="1"/>
</dbReference>
<protein>
    <submittedName>
        <fullName evidence="4">Peptidyl-prolyl cis-trans isomerase</fullName>
    </submittedName>
</protein>
<organism evidence="4 5">
    <name type="scientific">Flavobacterium suaedae</name>
    <dbReference type="NCBI Taxonomy" id="1767027"/>
    <lineage>
        <taxon>Bacteria</taxon>
        <taxon>Pseudomonadati</taxon>
        <taxon>Bacteroidota</taxon>
        <taxon>Flavobacteriia</taxon>
        <taxon>Flavobacteriales</taxon>
        <taxon>Flavobacteriaceae</taxon>
        <taxon>Flavobacterium</taxon>
    </lineage>
</organism>
<sequence length="658" mass="77008">MKLKKVLLTLSLFISALSFAQQVEKEVLFTIDDTPYYTDEFERVYKKNLNLVKDDSQKDLNNYLDLFVGYKLKVKKANELGLQNDKKYQNELRAYRAQLSKTYLTDTKVTEELLEEAYERSKKEVKASHILFMVDENATPADTLTVYNKAMDVRKKALAGQDFGKLAKEYSEDPSAQDNMGDLGYFSVFRMVYPFETGAYNTPKGQISMPVRTRFGYHLIKVNDVRDNRGEVTAAHIMILKSKNASKEEQAKAQQTIEEIYQKLQQGEDFESLAKQFSEDKSTAAVGGKLTKFSSGELSSVEFEDQIFALNTPGEYSEPFQTKYGWHIVRLIEKHKTKPYVDLKEEFENKIKRDERSKLIIASMNEKLRKKYPIDKNEAVYKKVQKAVNNNVYENTWVLPENMEDYNETLFTINNEKKVSAESFLQYVQSHQRSPLSVKPVSKYTDALLENYIDEKLNIYYKDNLEREFPEFGIVMEEYRDGLLLFELMEREIWEKAKNDSIGLEQYYTNHVDKYQWNDRVEADIYSSTDKNIIKQTRKFLKKGKDAAYIKEQLNKEDKINVIEKEGTFEIESDHILPELKKYKEGVSKIVNDDKYYYVVNIKKVLPSGAKTLEEARGRVINDYQQYLESNWVDELKKEFTVKVNQDVFKKVKKQLQQ</sequence>
<name>A0ABQ1JVQ2_9FLAO</name>
<keyword evidence="5" id="KW-1185">Reference proteome</keyword>
<dbReference type="PANTHER" id="PTHR47245">
    <property type="entry name" value="PEPTIDYLPROLYL ISOMERASE"/>
    <property type="match status" value="1"/>
</dbReference>
<evidence type="ECO:0000256" key="1">
    <source>
        <dbReference type="PROSITE-ProRule" id="PRU00278"/>
    </source>
</evidence>
<gene>
    <name evidence="4" type="ORF">GCM10007424_14590</name>
</gene>
<dbReference type="InterPro" id="IPR000297">
    <property type="entry name" value="PPIase_PpiC"/>
</dbReference>
<accession>A0ABQ1JVQ2</accession>
<dbReference type="Proteomes" id="UP000615760">
    <property type="component" value="Unassembled WGS sequence"/>
</dbReference>
<feature type="domain" description="PpiC" evidence="3">
    <location>
        <begin position="229"/>
        <end position="333"/>
    </location>
</feature>
<dbReference type="Gene3D" id="3.10.50.40">
    <property type="match status" value="2"/>
</dbReference>
<feature type="signal peptide" evidence="2">
    <location>
        <begin position="1"/>
        <end position="20"/>
    </location>
</feature>
<keyword evidence="1 4" id="KW-0413">Isomerase</keyword>
<feature type="chain" id="PRO_5047365293" evidence="2">
    <location>
        <begin position="21"/>
        <end position="658"/>
    </location>
</feature>
<keyword evidence="2" id="KW-0732">Signal</keyword>
<dbReference type="Pfam" id="PF00639">
    <property type="entry name" value="Rotamase"/>
    <property type="match status" value="1"/>
</dbReference>
<dbReference type="EMBL" id="BMJE01000003">
    <property type="protein sequence ID" value="GGB75727.1"/>
    <property type="molecule type" value="Genomic_DNA"/>
</dbReference>
<dbReference type="Pfam" id="PF13616">
    <property type="entry name" value="Rotamase_3"/>
    <property type="match status" value="1"/>
</dbReference>
<dbReference type="InterPro" id="IPR050245">
    <property type="entry name" value="PrsA_foldase"/>
</dbReference>
<reference evidence="5" key="1">
    <citation type="journal article" date="2019" name="Int. J. Syst. Evol. Microbiol.">
        <title>The Global Catalogue of Microorganisms (GCM) 10K type strain sequencing project: providing services to taxonomists for standard genome sequencing and annotation.</title>
        <authorList>
            <consortium name="The Broad Institute Genomics Platform"/>
            <consortium name="The Broad Institute Genome Sequencing Center for Infectious Disease"/>
            <person name="Wu L."/>
            <person name="Ma J."/>
        </authorList>
    </citation>
    <scope>NUCLEOTIDE SEQUENCE [LARGE SCALE GENOMIC DNA]</scope>
    <source>
        <strain evidence="5">CGMCC 1.15461</strain>
    </source>
</reference>
<dbReference type="PROSITE" id="PS50198">
    <property type="entry name" value="PPIC_PPIASE_2"/>
    <property type="match status" value="2"/>
</dbReference>
<comment type="caution">
    <text evidence="4">The sequence shown here is derived from an EMBL/GenBank/DDBJ whole genome shotgun (WGS) entry which is preliminary data.</text>
</comment>
<evidence type="ECO:0000313" key="5">
    <source>
        <dbReference type="Proteomes" id="UP000615760"/>
    </source>
</evidence>
<proteinExistence type="predicted"/>
<keyword evidence="1" id="KW-0697">Rotamase</keyword>
<dbReference type="RefSeq" id="WP_188620597.1">
    <property type="nucleotide sequence ID" value="NZ_BMJE01000003.1"/>
</dbReference>
<dbReference type="GO" id="GO:0016853">
    <property type="term" value="F:isomerase activity"/>
    <property type="evidence" value="ECO:0007669"/>
    <property type="project" value="UniProtKB-KW"/>
</dbReference>
<evidence type="ECO:0000313" key="4">
    <source>
        <dbReference type="EMBL" id="GGB75727.1"/>
    </source>
</evidence>
<dbReference type="InterPro" id="IPR046357">
    <property type="entry name" value="PPIase_dom_sf"/>
</dbReference>
<evidence type="ECO:0000259" key="3">
    <source>
        <dbReference type="PROSITE" id="PS50198"/>
    </source>
</evidence>
<dbReference type="Pfam" id="PF13145">
    <property type="entry name" value="Rotamase_2"/>
    <property type="match status" value="1"/>
</dbReference>
<evidence type="ECO:0000256" key="2">
    <source>
        <dbReference type="SAM" id="SignalP"/>
    </source>
</evidence>